<keyword evidence="17 24" id="KW-0472">Membrane</keyword>
<dbReference type="Pfam" id="PF00069">
    <property type="entry name" value="Pkinase"/>
    <property type="match status" value="2"/>
</dbReference>
<dbReference type="FunFam" id="3.30.200.20:FF:000432">
    <property type="entry name" value="LRR receptor-like serine/threonine-protein kinase EFR"/>
    <property type="match status" value="2"/>
</dbReference>
<dbReference type="FunFam" id="3.80.10.10:FF:000095">
    <property type="entry name" value="LRR receptor-like serine/threonine-protein kinase GSO1"/>
    <property type="match status" value="2"/>
</dbReference>
<dbReference type="Gene3D" id="1.10.510.10">
    <property type="entry name" value="Transferase(Phosphotransferase) domain 1"/>
    <property type="match status" value="2"/>
</dbReference>
<evidence type="ECO:0000313" key="28">
    <source>
        <dbReference type="Proteomes" id="UP000323597"/>
    </source>
</evidence>
<evidence type="ECO:0000256" key="24">
    <source>
        <dbReference type="SAM" id="Phobius"/>
    </source>
</evidence>
<feature type="domain" description="Protein kinase" evidence="25">
    <location>
        <begin position="2243"/>
        <end position="2422"/>
    </location>
</feature>
<dbReference type="SUPFAM" id="SSF52047">
    <property type="entry name" value="RNI-like"/>
    <property type="match status" value="1"/>
</dbReference>
<evidence type="ECO:0000256" key="11">
    <source>
        <dbReference type="ARBA" id="ARBA00022729"/>
    </source>
</evidence>
<keyword evidence="6" id="KW-0723">Serine/threonine-protein kinase</keyword>
<comment type="similarity">
    <text evidence="3">Belongs to the RLP family.</text>
</comment>
<keyword evidence="16 24" id="KW-1133">Transmembrane helix</keyword>
<dbReference type="FunFam" id="3.80.10.10:FF:000288">
    <property type="entry name" value="LRR receptor-like serine/threonine-protein kinase EFR"/>
    <property type="match status" value="1"/>
</dbReference>
<dbReference type="Pfam" id="PF23598">
    <property type="entry name" value="LRR_14"/>
    <property type="match status" value="2"/>
</dbReference>
<dbReference type="GO" id="GO:0003676">
    <property type="term" value="F:nucleic acid binding"/>
    <property type="evidence" value="ECO:0007669"/>
    <property type="project" value="InterPro"/>
</dbReference>
<evidence type="ECO:0000313" key="27">
    <source>
        <dbReference type="EMBL" id="TYJ16532.1"/>
    </source>
</evidence>
<dbReference type="Pfam" id="PF00560">
    <property type="entry name" value="LRR_1"/>
    <property type="match status" value="10"/>
</dbReference>
<dbReference type="InterPro" id="IPR054722">
    <property type="entry name" value="PolX-like_BBD"/>
</dbReference>
<keyword evidence="8" id="KW-0433">Leucine-rich repeat</keyword>
<dbReference type="InterPro" id="IPR008271">
    <property type="entry name" value="Ser/Thr_kinase_AS"/>
</dbReference>
<feature type="compositionally biased region" description="Basic and acidic residues" evidence="23">
    <location>
        <begin position="1536"/>
        <end position="1545"/>
    </location>
</feature>
<evidence type="ECO:0000256" key="7">
    <source>
        <dbReference type="ARBA" id="ARBA00022553"/>
    </source>
</evidence>
<evidence type="ECO:0000256" key="20">
    <source>
        <dbReference type="ARBA" id="ARBA00047899"/>
    </source>
</evidence>
<dbReference type="Gene3D" id="4.10.60.10">
    <property type="entry name" value="Zinc finger, CCHC-type"/>
    <property type="match status" value="1"/>
</dbReference>
<evidence type="ECO:0000256" key="4">
    <source>
        <dbReference type="ARBA" id="ARBA00012513"/>
    </source>
</evidence>
<keyword evidence="15 22" id="KW-0067">ATP-binding</keyword>
<dbReference type="SUPFAM" id="SSF57756">
    <property type="entry name" value="Retrovirus zinc finger-like domains"/>
    <property type="match status" value="1"/>
</dbReference>
<accession>A0A5D2XRY8</accession>
<feature type="domain" description="Protein kinase" evidence="25">
    <location>
        <begin position="291"/>
        <end position="559"/>
    </location>
</feature>
<keyword evidence="12" id="KW-0677">Repeat</keyword>
<evidence type="ECO:0000256" key="13">
    <source>
        <dbReference type="ARBA" id="ARBA00022741"/>
    </source>
</evidence>
<dbReference type="InterPro" id="IPR003591">
    <property type="entry name" value="Leu-rich_rpt_typical-subtyp"/>
</dbReference>
<evidence type="ECO:0000256" key="21">
    <source>
        <dbReference type="ARBA" id="ARBA00048679"/>
    </source>
</evidence>
<feature type="region of interest" description="Disordered" evidence="23">
    <location>
        <begin position="1536"/>
        <end position="1570"/>
    </location>
</feature>
<evidence type="ECO:0000256" key="3">
    <source>
        <dbReference type="ARBA" id="ARBA00009592"/>
    </source>
</evidence>
<gene>
    <name evidence="27" type="ORF">E1A91_A10G260700v1</name>
</gene>
<evidence type="ECO:0000259" key="25">
    <source>
        <dbReference type="PROSITE" id="PS50011"/>
    </source>
</evidence>
<dbReference type="PROSITE" id="PS50011">
    <property type="entry name" value="PROTEIN_KINASE_DOM"/>
    <property type="match status" value="2"/>
</dbReference>
<dbReference type="InterPro" id="IPR012337">
    <property type="entry name" value="RNaseH-like_sf"/>
</dbReference>
<dbReference type="InterPro" id="IPR025724">
    <property type="entry name" value="GAG-pre-integrase_dom"/>
</dbReference>
<feature type="binding site" evidence="22">
    <location>
        <position position="2272"/>
    </location>
    <ligand>
        <name>ATP</name>
        <dbReference type="ChEBI" id="CHEBI:30616"/>
    </ligand>
</feature>
<evidence type="ECO:0000256" key="22">
    <source>
        <dbReference type="PROSITE-ProRule" id="PRU10141"/>
    </source>
</evidence>
<dbReference type="SMART" id="SM00220">
    <property type="entry name" value="S_TKc"/>
    <property type="match status" value="1"/>
</dbReference>
<keyword evidence="7" id="KW-0597">Phosphoprotein</keyword>
<keyword evidence="5" id="KW-1003">Cell membrane</keyword>
<dbReference type="GO" id="GO:0004674">
    <property type="term" value="F:protein serine/threonine kinase activity"/>
    <property type="evidence" value="ECO:0007669"/>
    <property type="project" value="UniProtKB-KW"/>
</dbReference>
<dbReference type="InterPro" id="IPR032675">
    <property type="entry name" value="LRR_dom_sf"/>
</dbReference>
<evidence type="ECO:0000256" key="1">
    <source>
        <dbReference type="ARBA" id="ARBA00004162"/>
    </source>
</evidence>
<dbReference type="InterPro" id="IPR017441">
    <property type="entry name" value="Protein_kinase_ATP_BS"/>
</dbReference>
<dbReference type="PROSITE" id="PS00108">
    <property type="entry name" value="PROTEIN_KINASE_ST"/>
    <property type="match status" value="2"/>
</dbReference>
<evidence type="ECO:0000256" key="6">
    <source>
        <dbReference type="ARBA" id="ARBA00022527"/>
    </source>
</evidence>
<dbReference type="GO" id="GO:0005524">
    <property type="term" value="F:ATP binding"/>
    <property type="evidence" value="ECO:0007669"/>
    <property type="project" value="UniProtKB-UniRule"/>
</dbReference>
<dbReference type="Gene3D" id="3.30.200.20">
    <property type="entry name" value="Phosphorylase Kinase, domain 1"/>
    <property type="match status" value="2"/>
</dbReference>
<evidence type="ECO:0000256" key="23">
    <source>
        <dbReference type="SAM" id="MobiDB-lite"/>
    </source>
</evidence>
<dbReference type="SMART" id="SM00365">
    <property type="entry name" value="LRR_SD22"/>
    <property type="match status" value="12"/>
</dbReference>
<dbReference type="SUPFAM" id="SSF56112">
    <property type="entry name" value="Protein kinase-like (PK-like)"/>
    <property type="match status" value="2"/>
</dbReference>
<evidence type="ECO:0000256" key="12">
    <source>
        <dbReference type="ARBA" id="ARBA00022737"/>
    </source>
</evidence>
<feature type="binding site" evidence="22">
    <location>
        <position position="320"/>
    </location>
    <ligand>
        <name>ATP</name>
        <dbReference type="ChEBI" id="CHEBI:30616"/>
    </ligand>
</feature>
<dbReference type="EMBL" id="CM017645">
    <property type="protein sequence ID" value="TYJ16532.1"/>
    <property type="molecule type" value="Genomic_DNA"/>
</dbReference>
<keyword evidence="10 24" id="KW-0812">Transmembrane</keyword>
<feature type="compositionally biased region" description="Basic residues" evidence="23">
    <location>
        <begin position="1553"/>
        <end position="1569"/>
    </location>
</feature>
<dbReference type="Pfam" id="PF13976">
    <property type="entry name" value="gag_pre-integrs"/>
    <property type="match status" value="1"/>
</dbReference>
<dbReference type="PANTHER" id="PTHR48053:SF37">
    <property type="entry name" value="LEUCINE-RICH REPEAT PROTEIN KINASE FAMILY PROTEIN"/>
    <property type="match status" value="1"/>
</dbReference>
<sequence>MGRIQKLNTFDSRYNFLTGTILYSIGNLTGLMFLALGANNFQGNIPSSLGYCQNLLVLGLSYNNLSGSIPPQVLGLSSLSILLNLSSNYLTGELPVEVENLKHLGDLDFSKNKLSGLLPKSLGSCVSLERLFLAGNLFEGPIPSSLSSLRGLVELDISENNLSGGVPEFLVNFGALQYINLSFNNFEGVIPSGGVFKNASAVFVEGNNKLCGGIRGLHLSVCNSKTSSKTSPRFKIVIVVVVVTLGVTLVLSIVLIIWFRKKKVQQPLSTFAENSLLWLSYQSILKATNEFSMRNLVGSGSFGSVYKGILEESGVVIAVKVLNPLDHRSSRSFLVECETLKNIRHRNLVKVLTAISGVDYQGNDFKALVYEFMVNGSLEDWLHSSTGISELETMRKLNFFQRVSVAIDVAHALEYLHHHCETSIIHCDLKPSNILLDEEMVGHISDFGLAKIISADELNSPTKVSSSLGLRGTIGYAPPEVKQITLYSTCRYLRCRMDEVERLGTEKLKGVLQNLYKSLNRIKIGRLRRLEILDLINNSIRGEIPSNLSACSKLTFVRMRSNQLTGEIPGSFGLLSKLKFLSFINNSLTGSIPPALGNLSSLEELYFTYNALSGILPEALGRLTNLTQFSADENAISGIIPTAMFNLSNIIAFSIGGNEIQGTLDPNLAITMPYVGALSVWGNRIYGEIPISISNASNLYQLQLDGNRLSGNVPSLEKLEKLNLLQLVIQQNKIWGRIPEGIANLINLETLGASRNQLSGPIPSDIGRLQNLKIFYASNNSLSGYIPHSIGNLTVLSKLALDFNNLQGTIPSSLGNCQNLLVIGLSHNNLSGPIHPQHQRVTKLDLQSLKLSGSLSPHIGNMSFLRVLNLMDNSFYNQIPQEIGRLRRLETLYLTNNSISGEIPSNLSSCSKLTIVRMAGNLLTGEIPAFLGFLSNLKVLSFYNNSLRGSIPPSLGNLSSLEELALTYNALAGIIPETLAQLTNLSSFLAAANAISGTLPVAMFNLSNIRFFDIGENKIQVNLYTDLAITMPYVEFLSVRGNKISGQIPISITNASNLHVLQFNDNRLSGKVPSLEKIPDGIGNLVNLEALFKSENQLSGPVPFEIGRLQKLNKFFAHINFLSGTIPHSIGNLSALTERVTKLELQSLKLSGSLSPHIGNMSFLRVLNLMDNSFYNQIPQSIGGLRRLETLYLTNNSISGEIPSNLSSCSKLTIVRMAGNRLTGEIPAFLGFLSNLKVLSFYNNSLRGSIPPSLGNLSSLEELALTYNALDGIIPETLGRLTNLSIFLAAANAISGTLPVAMFNLSNIRLFDIDENKIMGRIPDGIGNLLNLEVLFASENQLSAASSSARTTVTNAKFEVEKFDGTNNFGMWQCEILDVLCQQELDIALEEKPNKMDDKEWAKINRQACGTIRLCLAKEQKYSVMRETLAKKLWDTLEEKFLTKSLENRLYMKKKLYRFTYAPGMSMNDHVNSFNKILADLLNLDEKFEDEDKALLLLNSLPDEYDHLTTTLLHGKDTITFDAVCSALYRSETRKKDKRDHRDTTTEVLTVRGRSHSSKSGRRGKSKGRPAKDECAFCREKGHWKKNCPKLQKGKAISNACVAEHDEESDFSLVGMAMACQTDEWILDSGCTYHMCPNKDWFSSLKELEGGIVLMGNDSACKTMGVGTVQLKNHDGSIQVLTDVRYVPSLKKNLISLGALESKGLTTTLRDGLLKVVAGQLTVMKGTRRNNLYFLNGSTVIGSTSTVSTKDVDSEATRLWHMRLGHAGEKALQTLVKQGLLKGANSCKMEFCEHCVLGKQKRVKFGPAIHNTKGILDYIHSDVWGPTKVASLGGMHYFVTFVDDYSRKVWVYLMKRKSEVLDAFLKWKKMVETQTGRKVKRLRSDNGTEVLNLMDNSFYNQIPQSIGGLRRLETLYLTNNSISGEIPSNLSSCSKLTIVRMAGNRLTGEIPAFLGFLSNLKVLSFYNNSLRGNIPPSLGNLSSLEELALTYNALDGIIPETLGRPTNLSIFLAAANAISGTLPVAMFNLSNIRLFDIDLSSNYLTGELPVAVENLKNLGQLYVSQNRLSGLLPKTLGSCVSLEKLYLDGNHFEGPIPSSLSSLRGLEALDVSNNNLSGEIPEFLVRFGALRYLNLSFNNFEGVIPSGGIFKNASATFVEGNSKLCGGIPELHMLRCNLKTSSSNSLRLEVAIIVVTLGVTLASTCLLILWFRKKKEKQATTTSVENSVLQLSYQSILRATDGFSTQNLVGSGSFGSVYKGVLEASGTVIAVKVLNLLNRGAFRSFLAECEALKNIRHRNLVKVLTAISGVDYQGNDFKALVYEFMENGSLEDWLHPLIDMNEPETARNLNFFQRVSVAIDVAHAFEYLHHHCEEPIIHCDLKPSNILLDEEMVGHISDFGLAKILSTDRLTYSANKSSSLGL</sequence>
<dbReference type="FunFam" id="3.80.10.10:FF:000905">
    <property type="entry name" value="Receptor-like protein kinase 7"/>
    <property type="match status" value="1"/>
</dbReference>
<evidence type="ECO:0000256" key="9">
    <source>
        <dbReference type="ARBA" id="ARBA00022679"/>
    </source>
</evidence>
<dbReference type="PROSITE" id="PS50994">
    <property type="entry name" value="INTEGRASE"/>
    <property type="match status" value="1"/>
</dbReference>
<keyword evidence="13 22" id="KW-0547">Nucleotide-binding</keyword>
<dbReference type="GO" id="GO:0008270">
    <property type="term" value="F:zinc ion binding"/>
    <property type="evidence" value="ECO:0007669"/>
    <property type="project" value="InterPro"/>
</dbReference>
<comment type="catalytic activity">
    <reaction evidence="20">
        <text>L-threonyl-[protein] + ATP = O-phospho-L-threonyl-[protein] + ADP + H(+)</text>
        <dbReference type="Rhea" id="RHEA:46608"/>
        <dbReference type="Rhea" id="RHEA-COMP:11060"/>
        <dbReference type="Rhea" id="RHEA-COMP:11605"/>
        <dbReference type="ChEBI" id="CHEBI:15378"/>
        <dbReference type="ChEBI" id="CHEBI:30013"/>
        <dbReference type="ChEBI" id="CHEBI:30616"/>
        <dbReference type="ChEBI" id="CHEBI:61977"/>
        <dbReference type="ChEBI" id="CHEBI:456216"/>
        <dbReference type="EC" id="2.7.11.1"/>
    </reaction>
</comment>
<evidence type="ECO:0000256" key="10">
    <source>
        <dbReference type="ARBA" id="ARBA00022692"/>
    </source>
</evidence>
<comment type="catalytic activity">
    <reaction evidence="21">
        <text>L-seryl-[protein] + ATP = O-phospho-L-seryl-[protein] + ADP + H(+)</text>
        <dbReference type="Rhea" id="RHEA:17989"/>
        <dbReference type="Rhea" id="RHEA-COMP:9863"/>
        <dbReference type="Rhea" id="RHEA-COMP:11604"/>
        <dbReference type="ChEBI" id="CHEBI:15378"/>
        <dbReference type="ChEBI" id="CHEBI:29999"/>
        <dbReference type="ChEBI" id="CHEBI:30616"/>
        <dbReference type="ChEBI" id="CHEBI:83421"/>
        <dbReference type="ChEBI" id="CHEBI:456216"/>
        <dbReference type="EC" id="2.7.11.1"/>
    </reaction>
</comment>
<reference evidence="27 28" key="1">
    <citation type="submission" date="2019-07" db="EMBL/GenBank/DDBJ databases">
        <title>WGS assembly of Gossypium mustelinum.</title>
        <authorList>
            <person name="Chen Z.J."/>
            <person name="Sreedasyam A."/>
            <person name="Ando A."/>
            <person name="Song Q."/>
            <person name="De L."/>
            <person name="Hulse-Kemp A."/>
            <person name="Ding M."/>
            <person name="Ye W."/>
            <person name="Kirkbride R."/>
            <person name="Jenkins J."/>
            <person name="Plott C."/>
            <person name="Lovell J."/>
            <person name="Lin Y.-M."/>
            <person name="Vaughn R."/>
            <person name="Liu B."/>
            <person name="Li W."/>
            <person name="Simpson S."/>
            <person name="Scheffler B."/>
            <person name="Saski C."/>
            <person name="Grover C."/>
            <person name="Hu G."/>
            <person name="Conover J."/>
            <person name="Carlson J."/>
            <person name="Shu S."/>
            <person name="Boston L."/>
            <person name="Williams M."/>
            <person name="Peterson D."/>
            <person name="Mcgee K."/>
            <person name="Jones D."/>
            <person name="Wendel J."/>
            <person name="Stelly D."/>
            <person name="Grimwood J."/>
            <person name="Schmutz J."/>
        </authorList>
    </citation>
    <scope>NUCLEOTIDE SEQUENCE [LARGE SCALE GENOMIC DNA]</scope>
    <source>
        <strain evidence="27">1408120.09</strain>
    </source>
</reference>
<dbReference type="GO" id="GO:0015074">
    <property type="term" value="P:DNA integration"/>
    <property type="evidence" value="ECO:0007669"/>
    <property type="project" value="InterPro"/>
</dbReference>
<keyword evidence="28" id="KW-1185">Reference proteome</keyword>
<dbReference type="FunFam" id="3.80.10.10:FF:000317">
    <property type="entry name" value="Inactive leucine-rich repeat receptor-like protein kinase"/>
    <property type="match status" value="1"/>
</dbReference>
<dbReference type="InterPro" id="IPR001584">
    <property type="entry name" value="Integrase_cat-core"/>
</dbReference>
<dbReference type="InterPro" id="IPR001611">
    <property type="entry name" value="Leu-rich_rpt"/>
</dbReference>
<dbReference type="Pfam" id="PF14223">
    <property type="entry name" value="Retrotran_gag_2"/>
    <property type="match status" value="1"/>
</dbReference>
<name>A0A5D2XRY8_GOSMU</name>
<dbReference type="Proteomes" id="UP000323597">
    <property type="component" value="Chromosome A10"/>
</dbReference>
<dbReference type="SMART" id="SM00369">
    <property type="entry name" value="LRR_TYP"/>
    <property type="match status" value="18"/>
</dbReference>
<keyword evidence="18" id="KW-0675">Receptor</keyword>
<dbReference type="InterPro" id="IPR011009">
    <property type="entry name" value="Kinase-like_dom_sf"/>
</dbReference>
<feature type="transmembrane region" description="Helical" evidence="24">
    <location>
        <begin position="2190"/>
        <end position="2211"/>
    </location>
</feature>
<dbReference type="FunFam" id="1.10.510.10:FF:000358">
    <property type="entry name" value="Putative leucine-rich repeat receptor-like serine/threonine-protein kinase"/>
    <property type="match status" value="1"/>
</dbReference>
<evidence type="ECO:0000256" key="19">
    <source>
        <dbReference type="ARBA" id="ARBA00023180"/>
    </source>
</evidence>
<dbReference type="SUPFAM" id="SSF52058">
    <property type="entry name" value="L domain-like"/>
    <property type="match status" value="5"/>
</dbReference>
<evidence type="ECO:0000256" key="18">
    <source>
        <dbReference type="ARBA" id="ARBA00023170"/>
    </source>
</evidence>
<evidence type="ECO:0000256" key="15">
    <source>
        <dbReference type="ARBA" id="ARBA00022840"/>
    </source>
</evidence>
<dbReference type="PANTHER" id="PTHR48053">
    <property type="entry name" value="LEUCINE RICH REPEAT FAMILY PROTEIN, EXPRESSED"/>
    <property type="match status" value="1"/>
</dbReference>
<evidence type="ECO:0000256" key="5">
    <source>
        <dbReference type="ARBA" id="ARBA00022475"/>
    </source>
</evidence>
<dbReference type="InterPro" id="IPR055414">
    <property type="entry name" value="LRR_R13L4/SHOC2-like"/>
</dbReference>
<keyword evidence="19" id="KW-0325">Glycoprotein</keyword>
<evidence type="ECO:0000256" key="16">
    <source>
        <dbReference type="ARBA" id="ARBA00022989"/>
    </source>
</evidence>
<keyword evidence="9" id="KW-0808">Transferase</keyword>
<dbReference type="Pfam" id="PF22936">
    <property type="entry name" value="Pol_BBD"/>
    <property type="match status" value="1"/>
</dbReference>
<dbReference type="InterPro" id="IPR000719">
    <property type="entry name" value="Prot_kinase_dom"/>
</dbReference>
<comment type="subcellular location">
    <subcellularLocation>
        <location evidence="1">Cell membrane</location>
        <topology evidence="1">Single-pass membrane protein</topology>
    </subcellularLocation>
    <subcellularLocation>
        <location evidence="2">Membrane</location>
        <topology evidence="2">Single-pass type I membrane protein</topology>
    </subcellularLocation>
</comment>
<dbReference type="Pfam" id="PF13855">
    <property type="entry name" value="LRR_8"/>
    <property type="match status" value="1"/>
</dbReference>
<dbReference type="InterPro" id="IPR036875">
    <property type="entry name" value="Znf_CCHC_sf"/>
</dbReference>
<keyword evidence="14" id="KW-0418">Kinase</keyword>
<dbReference type="InterPro" id="IPR051716">
    <property type="entry name" value="Plant_RL_S/T_kinase"/>
</dbReference>
<evidence type="ECO:0000256" key="17">
    <source>
        <dbReference type="ARBA" id="ARBA00023136"/>
    </source>
</evidence>
<feature type="transmembrane region" description="Helical" evidence="24">
    <location>
        <begin position="236"/>
        <end position="259"/>
    </location>
</feature>
<dbReference type="EC" id="2.7.11.1" evidence="4"/>
<dbReference type="PROSITE" id="PS00107">
    <property type="entry name" value="PROTEIN_KINASE_ATP"/>
    <property type="match status" value="2"/>
</dbReference>
<evidence type="ECO:0000256" key="2">
    <source>
        <dbReference type="ARBA" id="ARBA00004479"/>
    </source>
</evidence>
<feature type="domain" description="Integrase catalytic" evidence="26">
    <location>
        <begin position="1803"/>
        <end position="1983"/>
    </location>
</feature>
<organism evidence="27 28">
    <name type="scientific">Gossypium mustelinum</name>
    <name type="common">Cotton</name>
    <name type="synonym">Gossypium caicoense</name>
    <dbReference type="NCBI Taxonomy" id="34275"/>
    <lineage>
        <taxon>Eukaryota</taxon>
        <taxon>Viridiplantae</taxon>
        <taxon>Streptophyta</taxon>
        <taxon>Embryophyta</taxon>
        <taxon>Tracheophyta</taxon>
        <taxon>Spermatophyta</taxon>
        <taxon>Magnoliopsida</taxon>
        <taxon>eudicotyledons</taxon>
        <taxon>Gunneridae</taxon>
        <taxon>Pentapetalae</taxon>
        <taxon>rosids</taxon>
        <taxon>malvids</taxon>
        <taxon>Malvales</taxon>
        <taxon>Malvaceae</taxon>
        <taxon>Malvoideae</taxon>
        <taxon>Gossypium</taxon>
    </lineage>
</organism>
<dbReference type="SUPFAM" id="SSF53098">
    <property type="entry name" value="Ribonuclease H-like"/>
    <property type="match status" value="1"/>
</dbReference>
<dbReference type="GO" id="GO:0005886">
    <property type="term" value="C:plasma membrane"/>
    <property type="evidence" value="ECO:0007669"/>
    <property type="project" value="UniProtKB-SubCell"/>
</dbReference>
<evidence type="ECO:0000259" key="26">
    <source>
        <dbReference type="PROSITE" id="PS50994"/>
    </source>
</evidence>
<protein>
    <recommendedName>
        <fullName evidence="4">non-specific serine/threonine protein kinase</fullName>
        <ecNumber evidence="4">2.7.11.1</ecNumber>
    </recommendedName>
</protein>
<keyword evidence="11" id="KW-0732">Signal</keyword>
<dbReference type="FunFam" id="3.80.10.10:FF:000041">
    <property type="entry name" value="LRR receptor-like serine/threonine-protein kinase ERECTA"/>
    <property type="match status" value="1"/>
</dbReference>
<proteinExistence type="inferred from homology"/>
<evidence type="ECO:0000256" key="14">
    <source>
        <dbReference type="ARBA" id="ARBA00022777"/>
    </source>
</evidence>
<dbReference type="Gene3D" id="3.80.10.10">
    <property type="entry name" value="Ribonuclease Inhibitor"/>
    <property type="match status" value="9"/>
</dbReference>
<evidence type="ECO:0000256" key="8">
    <source>
        <dbReference type="ARBA" id="ARBA00022614"/>
    </source>
</evidence>
<feature type="transmembrane region" description="Helical" evidence="24">
    <location>
        <begin position="20"/>
        <end position="38"/>
    </location>
</feature>